<comment type="cofactor">
    <cofactor evidence="1">
        <name>[4Fe-4S] cluster</name>
        <dbReference type="ChEBI" id="CHEBI:49883"/>
    </cofactor>
</comment>
<dbReference type="RefSeq" id="WP_074947880.1">
    <property type="nucleotide sequence ID" value="NZ_FOZU01000060.1"/>
</dbReference>
<evidence type="ECO:0000256" key="5">
    <source>
        <dbReference type="ARBA" id="ARBA00023014"/>
    </source>
</evidence>
<dbReference type="AlphaFoldDB" id="A0A1I6WFD3"/>
<reference evidence="7" key="1">
    <citation type="submission" date="2016-10" db="EMBL/GenBank/DDBJ databases">
        <authorList>
            <person name="Varghese N."/>
            <person name="Submissions S."/>
        </authorList>
    </citation>
    <scope>NUCLEOTIDE SEQUENCE [LARGE SCALE GENOMIC DNA]</scope>
    <source>
        <strain evidence="7">ANC 5076</strain>
    </source>
</reference>
<keyword evidence="3" id="KW-0479">Metal-binding</keyword>
<sequence>MEINQSFENFFNITEKVTTRIITTNTCNLHCTFCDVGCDQPIKKSSSHIFRQSPFTLEEDSLEKFCKIFSGIGEENLHVLQGGEVTMLPIKKLVRMIDILSEYNRAVSLKTTGYNLTQIPIQSLNKIQHITVTDHGINSDAVKASKSFLENNYKGEWEINRVTEHRNTQEVVRHNQGDAKFGLSCDHLMSTLTFITPVIYPCCNSWAIMHNLNEDDLRTSLISAGWTIDNPDLVSTLSNWRESIPKMFLNSICAGSCYKTYDGNPDSFEILPHPKDKILRFP</sequence>
<evidence type="ECO:0000256" key="4">
    <source>
        <dbReference type="ARBA" id="ARBA00023004"/>
    </source>
</evidence>
<dbReference type="InterPro" id="IPR007197">
    <property type="entry name" value="rSAM"/>
</dbReference>
<evidence type="ECO:0000313" key="6">
    <source>
        <dbReference type="EMBL" id="SFT24713.1"/>
    </source>
</evidence>
<dbReference type="Gene3D" id="3.20.20.70">
    <property type="entry name" value="Aldolase class I"/>
    <property type="match status" value="1"/>
</dbReference>
<dbReference type="GO" id="GO:0003824">
    <property type="term" value="F:catalytic activity"/>
    <property type="evidence" value="ECO:0007669"/>
    <property type="project" value="InterPro"/>
</dbReference>
<evidence type="ECO:0000256" key="2">
    <source>
        <dbReference type="ARBA" id="ARBA00022691"/>
    </source>
</evidence>
<accession>A0A1I6WFD3</accession>
<protein>
    <submittedName>
        <fullName evidence="6">Radical SAM superfamily enzyme, MoaA/NifB/PqqE/SkfB family</fullName>
    </submittedName>
</protein>
<dbReference type="Proteomes" id="UP000182827">
    <property type="component" value="Unassembled WGS sequence"/>
</dbReference>
<evidence type="ECO:0000313" key="7">
    <source>
        <dbReference type="Proteomes" id="UP000182827"/>
    </source>
</evidence>
<dbReference type="GO" id="GO:0046872">
    <property type="term" value="F:metal ion binding"/>
    <property type="evidence" value="ECO:0007669"/>
    <property type="project" value="UniProtKB-KW"/>
</dbReference>
<dbReference type="InterPro" id="IPR013785">
    <property type="entry name" value="Aldolase_TIM"/>
</dbReference>
<dbReference type="GO" id="GO:0051536">
    <property type="term" value="F:iron-sulfur cluster binding"/>
    <property type="evidence" value="ECO:0007669"/>
    <property type="project" value="UniProtKB-KW"/>
</dbReference>
<keyword evidence="5" id="KW-0411">Iron-sulfur</keyword>
<keyword evidence="7" id="KW-1185">Reference proteome</keyword>
<dbReference type="InterPro" id="IPR058240">
    <property type="entry name" value="rSAM_sf"/>
</dbReference>
<dbReference type="SFLD" id="SFLDS00029">
    <property type="entry name" value="Radical_SAM"/>
    <property type="match status" value="1"/>
</dbReference>
<name>A0A1I6WFD3_9GAMM</name>
<dbReference type="EMBL" id="FOZU01000060">
    <property type="protein sequence ID" value="SFT24713.1"/>
    <property type="molecule type" value="Genomic_DNA"/>
</dbReference>
<dbReference type="SUPFAM" id="SSF102114">
    <property type="entry name" value="Radical SAM enzymes"/>
    <property type="match status" value="1"/>
</dbReference>
<organism evidence="6 7">
    <name type="scientific">Acinetobacter bohemicus</name>
    <dbReference type="NCBI Taxonomy" id="1435036"/>
    <lineage>
        <taxon>Bacteria</taxon>
        <taxon>Pseudomonadati</taxon>
        <taxon>Pseudomonadota</taxon>
        <taxon>Gammaproteobacteria</taxon>
        <taxon>Moraxellales</taxon>
        <taxon>Moraxellaceae</taxon>
        <taxon>Acinetobacter</taxon>
    </lineage>
</organism>
<evidence type="ECO:0000256" key="3">
    <source>
        <dbReference type="ARBA" id="ARBA00022723"/>
    </source>
</evidence>
<evidence type="ECO:0000256" key="1">
    <source>
        <dbReference type="ARBA" id="ARBA00001966"/>
    </source>
</evidence>
<gene>
    <name evidence="6" type="ORF">SAMN05444586_10602</name>
</gene>
<keyword evidence="4" id="KW-0408">Iron</keyword>
<proteinExistence type="predicted"/>
<keyword evidence="2" id="KW-0949">S-adenosyl-L-methionine</keyword>